<dbReference type="CDD" id="cd00085">
    <property type="entry name" value="HNHc"/>
    <property type="match status" value="1"/>
</dbReference>
<dbReference type="SMART" id="SM00507">
    <property type="entry name" value="HNHc"/>
    <property type="match status" value="1"/>
</dbReference>
<dbReference type="Gene3D" id="1.10.30.50">
    <property type="match status" value="1"/>
</dbReference>
<sequence length="500" mass="53090">MAAAAEFAATNLTVDNLAAANLADLGASEGLLAQLDRLEAAVEAIASGDPSTLPGSLAAEVSQRVRRATDRLGAQRLVLIGQIEAEGSWRVDTMHSFSSWLASRERLSQALAQRTVGAARALREHLPATAAAACAGEITAEHVTIMVKATATQTLCEALAGPVSSDTPETGDSPSASDTPAGPVCTGEQMLLALTATWKIGEFGKFVKRFTVVGDPEAQEKAFKDAVEREFLQISPTLGGMQISGFVATENGQLLIAALRAVAAVPAAGSLVPADLRRLEAWLDLSRRFLDGGFAGKGANVRPHLSVHITWEEFKNLYANTTTGDDDATDADGHGGIGTDHAGSGASRTGPGTTGTGSQTWSPEDLEARLRAGFATWEDGTGPIPDAVLRRIACDGEITRIIFGPDSQILNIGRSKRTFTKEHRRAIVARDRHCVWPGCDAPPNVCEIHHAIRHWADNGDTTPSNGALLCRHHHHRVDGENIAMTYNNGWHVNTPDSYRT</sequence>
<evidence type="ECO:0000313" key="4">
    <source>
        <dbReference type="Proteomes" id="UP000199039"/>
    </source>
</evidence>
<protein>
    <recommendedName>
        <fullName evidence="2">HNH nuclease domain-containing protein</fullName>
    </recommendedName>
</protein>
<keyword evidence="4" id="KW-1185">Reference proteome</keyword>
<feature type="compositionally biased region" description="Polar residues" evidence="1">
    <location>
        <begin position="164"/>
        <end position="178"/>
    </location>
</feature>
<dbReference type="InterPro" id="IPR003615">
    <property type="entry name" value="HNH_nuc"/>
</dbReference>
<dbReference type="STRING" id="1814289.SAMN05216410_1434"/>
<dbReference type="Pfam" id="PF02720">
    <property type="entry name" value="DUF222"/>
    <property type="match status" value="2"/>
</dbReference>
<reference evidence="3 4" key="1">
    <citation type="submission" date="2016-09" db="EMBL/GenBank/DDBJ databases">
        <authorList>
            <person name="Capua I."/>
            <person name="De Benedictis P."/>
            <person name="Joannis T."/>
            <person name="Lombin L.H."/>
            <person name="Cattoli G."/>
        </authorList>
    </citation>
    <scope>NUCLEOTIDE SEQUENCE [LARGE SCALE GENOMIC DNA]</scope>
    <source>
        <strain evidence="3 4">ISLP-3</strain>
    </source>
</reference>
<evidence type="ECO:0000256" key="1">
    <source>
        <dbReference type="SAM" id="MobiDB-lite"/>
    </source>
</evidence>
<dbReference type="Proteomes" id="UP000199039">
    <property type="component" value="Unassembled WGS sequence"/>
</dbReference>
<organism evidence="3 4">
    <name type="scientific">Sanguibacter gelidistatuariae</name>
    <dbReference type="NCBI Taxonomy" id="1814289"/>
    <lineage>
        <taxon>Bacteria</taxon>
        <taxon>Bacillati</taxon>
        <taxon>Actinomycetota</taxon>
        <taxon>Actinomycetes</taxon>
        <taxon>Micrococcales</taxon>
        <taxon>Sanguibacteraceae</taxon>
        <taxon>Sanguibacter</taxon>
    </lineage>
</organism>
<accession>A0A1G6JWG4</accession>
<dbReference type="InterPro" id="IPR003870">
    <property type="entry name" value="DUF222"/>
</dbReference>
<feature type="domain" description="HNH nuclease" evidence="2">
    <location>
        <begin position="422"/>
        <end position="475"/>
    </location>
</feature>
<dbReference type="AlphaFoldDB" id="A0A1G6JWG4"/>
<feature type="compositionally biased region" description="Low complexity" evidence="1">
    <location>
        <begin position="339"/>
        <end position="362"/>
    </location>
</feature>
<feature type="region of interest" description="Disordered" evidence="1">
    <location>
        <begin position="161"/>
        <end position="182"/>
    </location>
</feature>
<gene>
    <name evidence="3" type="ORF">SAMN05216410_1434</name>
</gene>
<dbReference type="EMBL" id="FMYH01000002">
    <property type="protein sequence ID" value="SDC23057.1"/>
    <property type="molecule type" value="Genomic_DNA"/>
</dbReference>
<name>A0A1G6JWG4_9MICO</name>
<feature type="region of interest" description="Disordered" evidence="1">
    <location>
        <begin position="327"/>
        <end position="364"/>
    </location>
</feature>
<proteinExistence type="predicted"/>
<evidence type="ECO:0000313" key="3">
    <source>
        <dbReference type="EMBL" id="SDC23057.1"/>
    </source>
</evidence>
<evidence type="ECO:0000259" key="2">
    <source>
        <dbReference type="SMART" id="SM00507"/>
    </source>
</evidence>